<evidence type="ECO:0000256" key="2">
    <source>
        <dbReference type="ARBA" id="ARBA00023125"/>
    </source>
</evidence>
<keyword evidence="7" id="KW-1185">Reference proteome</keyword>
<feature type="region of interest" description="Disordered" evidence="4">
    <location>
        <begin position="1"/>
        <end position="20"/>
    </location>
</feature>
<dbReference type="PANTHER" id="PTHR43132:SF6">
    <property type="entry name" value="HTH-TYPE TRANSCRIPTIONAL REPRESSOR CZRA"/>
    <property type="match status" value="1"/>
</dbReference>
<proteinExistence type="predicted"/>
<evidence type="ECO:0000256" key="4">
    <source>
        <dbReference type="SAM" id="MobiDB-lite"/>
    </source>
</evidence>
<evidence type="ECO:0000259" key="5">
    <source>
        <dbReference type="SMART" id="SM00418"/>
    </source>
</evidence>
<comment type="caution">
    <text evidence="6">The sequence shown here is derived from an EMBL/GenBank/DDBJ whole genome shotgun (WGS) entry which is preliminary data.</text>
</comment>
<dbReference type="EMBL" id="QOIL01000007">
    <property type="protein sequence ID" value="RCG30673.1"/>
    <property type="molecule type" value="Genomic_DNA"/>
</dbReference>
<dbReference type="Proteomes" id="UP000253094">
    <property type="component" value="Unassembled WGS sequence"/>
</dbReference>
<dbReference type="InterPro" id="IPR036388">
    <property type="entry name" value="WH-like_DNA-bd_sf"/>
</dbReference>
<dbReference type="GO" id="GO:0003700">
    <property type="term" value="F:DNA-binding transcription factor activity"/>
    <property type="evidence" value="ECO:0007669"/>
    <property type="project" value="InterPro"/>
</dbReference>
<dbReference type="InterPro" id="IPR001845">
    <property type="entry name" value="HTH_ArsR_DNA-bd_dom"/>
</dbReference>
<dbReference type="InterPro" id="IPR036390">
    <property type="entry name" value="WH_DNA-bd_sf"/>
</dbReference>
<feature type="domain" description="HTH arsR-type" evidence="5">
    <location>
        <begin position="325"/>
        <end position="397"/>
    </location>
</feature>
<dbReference type="CDD" id="cd00090">
    <property type="entry name" value="HTH_ARSR"/>
    <property type="match status" value="1"/>
</dbReference>
<name>A0A367FJV0_9ACTN</name>
<reference evidence="6 7" key="1">
    <citation type="submission" date="2018-06" db="EMBL/GenBank/DDBJ databases">
        <title>Sphaerisporangium craniellae sp. nov., isolated from a marine sponge in the South China Sea.</title>
        <authorList>
            <person name="Li L."/>
        </authorList>
    </citation>
    <scope>NUCLEOTIDE SEQUENCE [LARGE SCALE GENOMIC DNA]</scope>
    <source>
        <strain evidence="6 7">CCTCC AA 208026</strain>
    </source>
</reference>
<dbReference type="PANTHER" id="PTHR43132">
    <property type="entry name" value="ARSENICAL RESISTANCE OPERON REPRESSOR ARSR-RELATED"/>
    <property type="match status" value="1"/>
</dbReference>
<dbReference type="SUPFAM" id="SSF46785">
    <property type="entry name" value="Winged helix' DNA-binding domain"/>
    <property type="match status" value="1"/>
</dbReference>
<dbReference type="GO" id="GO:0003677">
    <property type="term" value="F:DNA binding"/>
    <property type="evidence" value="ECO:0007669"/>
    <property type="project" value="UniProtKB-KW"/>
</dbReference>
<gene>
    <name evidence="6" type="ORF">DQ384_15450</name>
</gene>
<keyword evidence="1" id="KW-0805">Transcription regulation</keyword>
<dbReference type="InterPro" id="IPR051011">
    <property type="entry name" value="Metal_resp_trans_reg"/>
</dbReference>
<dbReference type="SMART" id="SM00418">
    <property type="entry name" value="HTH_ARSR"/>
    <property type="match status" value="1"/>
</dbReference>
<dbReference type="OrthoDB" id="3808065at2"/>
<accession>A0A367FJV0</accession>
<keyword evidence="2" id="KW-0238">DNA-binding</keyword>
<dbReference type="InterPro" id="IPR011991">
    <property type="entry name" value="ArsR-like_HTH"/>
</dbReference>
<sequence>MERRIGRWASRPRTGRNPACTGRAPYVHVPGWSSEVPPAGPDEGVRFAGDVVPASTVNHRNLRPDTDSIWLESDLQCLMITVKFNISGLARTRIAPSPAFEITSWLRLAAANRRHPILGMAGSAARYALRDPDVALVAAVMPPGAQGYVLDMLTPRPDAGPWHRVLAGQLDAVSETPIEKIAEQLLEERFPDGDMPDGVRRALEDGGFARRAADGLRRFWLTALADQRKGLEERLSADLAARAHLMATYGVGHVLESLHPDLDWAPEEMRIVKPYDGAGDLSDSELVLSPSLLGWPNLHVQVCDPLDAFMAYPVSATGPAPKADTGLSGLIGTSRAAILRDLAVSRSTTELSRRHRLAPSTVSYHLSVLLEADLVSRTRQGPVVRYQRTRAANALLRDRR</sequence>
<dbReference type="Pfam" id="PF12840">
    <property type="entry name" value="HTH_20"/>
    <property type="match status" value="1"/>
</dbReference>
<evidence type="ECO:0000313" key="7">
    <source>
        <dbReference type="Proteomes" id="UP000253094"/>
    </source>
</evidence>
<evidence type="ECO:0000256" key="3">
    <source>
        <dbReference type="ARBA" id="ARBA00023163"/>
    </source>
</evidence>
<dbReference type="AlphaFoldDB" id="A0A367FJV0"/>
<evidence type="ECO:0000256" key="1">
    <source>
        <dbReference type="ARBA" id="ARBA00023015"/>
    </source>
</evidence>
<evidence type="ECO:0000313" key="6">
    <source>
        <dbReference type="EMBL" id="RCG30673.1"/>
    </source>
</evidence>
<organism evidence="6 7">
    <name type="scientific">Sphaerisporangium album</name>
    <dbReference type="NCBI Taxonomy" id="509200"/>
    <lineage>
        <taxon>Bacteria</taxon>
        <taxon>Bacillati</taxon>
        <taxon>Actinomycetota</taxon>
        <taxon>Actinomycetes</taxon>
        <taxon>Streptosporangiales</taxon>
        <taxon>Streptosporangiaceae</taxon>
        <taxon>Sphaerisporangium</taxon>
    </lineage>
</organism>
<protein>
    <submittedName>
        <fullName evidence="6">ArsR family transcriptional regulator</fullName>
    </submittedName>
</protein>
<keyword evidence="3" id="KW-0804">Transcription</keyword>
<dbReference type="Gene3D" id="1.10.10.10">
    <property type="entry name" value="Winged helix-like DNA-binding domain superfamily/Winged helix DNA-binding domain"/>
    <property type="match status" value="1"/>
</dbReference>